<evidence type="ECO:0000259" key="4">
    <source>
        <dbReference type="PROSITE" id="PS50932"/>
    </source>
</evidence>
<dbReference type="PANTHER" id="PTHR30146:SF138">
    <property type="entry name" value="TRANSCRIPTIONAL REGULATORY PROTEIN"/>
    <property type="match status" value="1"/>
</dbReference>
<feature type="domain" description="HTH lacI-type" evidence="4">
    <location>
        <begin position="14"/>
        <end position="63"/>
    </location>
</feature>
<dbReference type="InterPro" id="IPR001761">
    <property type="entry name" value="Peripla_BP/Lac1_sug-bd_dom"/>
</dbReference>
<dbReference type="Pfam" id="PF00532">
    <property type="entry name" value="Peripla_BP_1"/>
    <property type="match status" value="1"/>
</dbReference>
<evidence type="ECO:0000256" key="3">
    <source>
        <dbReference type="ARBA" id="ARBA00023163"/>
    </source>
</evidence>
<dbReference type="Gene3D" id="3.40.50.2300">
    <property type="match status" value="2"/>
</dbReference>
<dbReference type="PANTHER" id="PTHR30146">
    <property type="entry name" value="LACI-RELATED TRANSCRIPTIONAL REPRESSOR"/>
    <property type="match status" value="1"/>
</dbReference>
<reference evidence="6" key="1">
    <citation type="submission" date="2017-05" db="EMBL/GenBank/DDBJ databases">
        <authorList>
            <person name="Rodrigo-Torres L."/>
            <person name="Arahal R. D."/>
            <person name="Lucena T."/>
        </authorList>
    </citation>
    <scope>NUCLEOTIDE SEQUENCE [LARGE SCALE GENOMIC DNA]</scope>
    <source>
        <strain evidence="6">CECT 8868</strain>
    </source>
</reference>
<dbReference type="Pfam" id="PF00356">
    <property type="entry name" value="LacI"/>
    <property type="match status" value="1"/>
</dbReference>
<dbReference type="CDD" id="cd01392">
    <property type="entry name" value="HTH_LacI"/>
    <property type="match status" value="1"/>
</dbReference>
<dbReference type="InterPro" id="IPR028082">
    <property type="entry name" value="Peripla_BP_I"/>
</dbReference>
<keyword evidence="6" id="KW-1185">Reference proteome</keyword>
<evidence type="ECO:0000256" key="2">
    <source>
        <dbReference type="ARBA" id="ARBA00023125"/>
    </source>
</evidence>
<dbReference type="SMART" id="SM00354">
    <property type="entry name" value="HTH_LACI"/>
    <property type="match status" value="1"/>
</dbReference>
<accession>A0A238JLB2</accession>
<protein>
    <submittedName>
        <fullName evidence="5">HTH-type transcriptional repressor PurR</fullName>
    </submittedName>
</protein>
<keyword evidence="1" id="KW-0805">Transcription regulation</keyword>
<dbReference type="OrthoDB" id="234496at2"/>
<evidence type="ECO:0000313" key="6">
    <source>
        <dbReference type="Proteomes" id="UP000203464"/>
    </source>
</evidence>
<dbReference type="RefSeq" id="WP_093994847.1">
    <property type="nucleotide sequence ID" value="NZ_FXYD01000001.1"/>
</dbReference>
<dbReference type="GO" id="GO:0003700">
    <property type="term" value="F:DNA-binding transcription factor activity"/>
    <property type="evidence" value="ECO:0007669"/>
    <property type="project" value="TreeGrafter"/>
</dbReference>
<dbReference type="PROSITE" id="PS50932">
    <property type="entry name" value="HTH_LACI_2"/>
    <property type="match status" value="1"/>
</dbReference>
<sequence>MTDTKVKQVDILSVAKAANVSPSTVSRYFNHPELVKLVTRRRIETAVRKQGYIRNRAAQTIHGIRSGTIGVIVPTLDHAIFAEVVQSFSDTVAEQGFTILLASHGYDQQREYAILRKMLEHRVDGIVLTGLDHDDAVFRLIDSQTIPSILMWNYAEDARYPSIGSDNNSAGVMIAEHVLSQGHRDIACMFPPTGGNDRAQERLLAVMQTLTDAGICVPDHWQLTTVYSISASKRDTLELLNRTDRPTAIICGNDILATGALYGAAAAGLRVPDDISITGIGDFKGSAEIEPALTTVRIPAKRIGHKAGLALSSAIINPSSVATGVHCKPKLIIRSSSKPLSGQ</sequence>
<dbReference type="SUPFAM" id="SSF53822">
    <property type="entry name" value="Periplasmic binding protein-like I"/>
    <property type="match status" value="1"/>
</dbReference>
<dbReference type="EMBL" id="FXYD01000001">
    <property type="protein sequence ID" value="SMX31468.1"/>
    <property type="molecule type" value="Genomic_DNA"/>
</dbReference>
<dbReference type="AlphaFoldDB" id="A0A238JLB2"/>
<organism evidence="5 6">
    <name type="scientific">Octadecabacter ascidiaceicola</name>
    <dbReference type="NCBI Taxonomy" id="1655543"/>
    <lineage>
        <taxon>Bacteria</taxon>
        <taxon>Pseudomonadati</taxon>
        <taxon>Pseudomonadota</taxon>
        <taxon>Alphaproteobacteria</taxon>
        <taxon>Rhodobacterales</taxon>
        <taxon>Roseobacteraceae</taxon>
        <taxon>Octadecabacter</taxon>
    </lineage>
</organism>
<dbReference type="InterPro" id="IPR000843">
    <property type="entry name" value="HTH_LacI"/>
</dbReference>
<dbReference type="GO" id="GO:0000976">
    <property type="term" value="F:transcription cis-regulatory region binding"/>
    <property type="evidence" value="ECO:0007669"/>
    <property type="project" value="TreeGrafter"/>
</dbReference>
<dbReference type="InterPro" id="IPR010982">
    <property type="entry name" value="Lambda_DNA-bd_dom_sf"/>
</dbReference>
<keyword evidence="3" id="KW-0804">Transcription</keyword>
<name>A0A238JLB2_9RHOB</name>
<gene>
    <name evidence="5" type="primary">purR</name>
    <name evidence="5" type="ORF">OCA8868_00376</name>
</gene>
<dbReference type="Gene3D" id="1.10.260.40">
    <property type="entry name" value="lambda repressor-like DNA-binding domains"/>
    <property type="match status" value="1"/>
</dbReference>
<keyword evidence="2" id="KW-0238">DNA-binding</keyword>
<dbReference type="Proteomes" id="UP000203464">
    <property type="component" value="Unassembled WGS sequence"/>
</dbReference>
<dbReference type="SUPFAM" id="SSF47413">
    <property type="entry name" value="lambda repressor-like DNA-binding domains"/>
    <property type="match status" value="1"/>
</dbReference>
<proteinExistence type="predicted"/>
<evidence type="ECO:0000256" key="1">
    <source>
        <dbReference type="ARBA" id="ARBA00023015"/>
    </source>
</evidence>
<evidence type="ECO:0000313" key="5">
    <source>
        <dbReference type="EMBL" id="SMX31468.1"/>
    </source>
</evidence>